<dbReference type="HOGENOM" id="CLU_707970_0_0_1"/>
<dbReference type="OrthoDB" id="4191831at2759"/>
<dbReference type="EMBL" id="KE145357">
    <property type="protein sequence ID" value="EPE33901.1"/>
    <property type="molecule type" value="Genomic_DNA"/>
</dbReference>
<sequence>MPKDDDQLPRVSALRGVSIAQCTRSRRKERTRGLYPYSPPPYRLLQTLLKRPDLAQYIKEVELLMVTPDTGVFHDRYDAREGGLSRVELLTPDYDISGEIPFHFILRTLSGLRAGQLEAYMAVLLTLLTNVRTVNFRLRGPVVNHLMMKALVYRPGRSMKTLKFTTDSTSGSGTRNFGPWLKWHRIDAALPSILSLPGIESLYVEELVCLTTTFEFSLLASSTLFSTLKRLSLPRSNITELHVGSLLMAMPKLEHFECLLAYDQSDNERCHGEVLSLALSFVAETLVSLSLGIDILRPQPTLWQVAKPLGSLKNFKKLETLHIPIALLITPENVDDISEIDEILPPNLVSFTPNWRDPRVATSALHYETTRMVKIYYAKRSWPLFDAPKY</sequence>
<organism evidence="1 2">
    <name type="scientific">Glarea lozoyensis (strain ATCC 20868 / MF5171)</name>
    <dbReference type="NCBI Taxonomy" id="1116229"/>
    <lineage>
        <taxon>Eukaryota</taxon>
        <taxon>Fungi</taxon>
        <taxon>Dikarya</taxon>
        <taxon>Ascomycota</taxon>
        <taxon>Pezizomycotina</taxon>
        <taxon>Leotiomycetes</taxon>
        <taxon>Helotiales</taxon>
        <taxon>Helotiaceae</taxon>
        <taxon>Glarea</taxon>
    </lineage>
</organism>
<gene>
    <name evidence="1" type="ORF">GLAREA_06914</name>
</gene>
<dbReference type="GeneID" id="19465967"/>
<reference evidence="1 2" key="1">
    <citation type="journal article" date="2013" name="BMC Genomics">
        <title>Genomics-driven discovery of the pneumocandin biosynthetic gene cluster in the fungus Glarea lozoyensis.</title>
        <authorList>
            <person name="Chen L."/>
            <person name="Yue Q."/>
            <person name="Zhang X."/>
            <person name="Xiang M."/>
            <person name="Wang C."/>
            <person name="Li S."/>
            <person name="Che Y."/>
            <person name="Ortiz-Lopez F.J."/>
            <person name="Bills G.F."/>
            <person name="Liu X."/>
            <person name="An Z."/>
        </authorList>
    </citation>
    <scope>NUCLEOTIDE SEQUENCE [LARGE SCALE GENOMIC DNA]</scope>
    <source>
        <strain evidence="2">ATCC 20868 / MF5171</strain>
    </source>
</reference>
<keyword evidence="2" id="KW-1185">Reference proteome</keyword>
<name>S3DP78_GLAL2</name>
<evidence type="ECO:0000313" key="2">
    <source>
        <dbReference type="Proteomes" id="UP000016922"/>
    </source>
</evidence>
<dbReference type="AlphaFoldDB" id="S3DP78"/>
<dbReference type="Proteomes" id="UP000016922">
    <property type="component" value="Unassembled WGS sequence"/>
</dbReference>
<accession>S3DP78</accession>
<protein>
    <submittedName>
        <fullName evidence="1">Uncharacterized protein</fullName>
    </submittedName>
</protein>
<dbReference type="RefSeq" id="XP_008079053.1">
    <property type="nucleotide sequence ID" value="XM_008080862.1"/>
</dbReference>
<proteinExistence type="predicted"/>
<evidence type="ECO:0000313" key="1">
    <source>
        <dbReference type="EMBL" id="EPE33901.1"/>
    </source>
</evidence>
<dbReference type="KEGG" id="glz:GLAREA_06914"/>